<evidence type="ECO:0008006" key="3">
    <source>
        <dbReference type="Google" id="ProtNLM"/>
    </source>
</evidence>
<dbReference type="STRING" id="94624.Bpet2398"/>
<gene>
    <name evidence="1" type="ordered locus">Bpet2398</name>
</gene>
<dbReference type="Proteomes" id="UP000001225">
    <property type="component" value="Chromosome"/>
</dbReference>
<dbReference type="AlphaFoldDB" id="A9IMR4"/>
<name>A9IMR4_BORPD</name>
<reference evidence="1 2" key="1">
    <citation type="journal article" date="2008" name="BMC Genomics">
        <title>The missing link: Bordetella petrii is endowed with both the metabolic versatility of environmental bacteria and virulence traits of pathogenic Bordetellae.</title>
        <authorList>
            <person name="Gross R."/>
            <person name="Guzman C.A."/>
            <person name="Sebaihia M."/>
            <person name="Martins Dos Santos V.A."/>
            <person name="Pieper D.H."/>
            <person name="Koebnik R."/>
            <person name="Lechner M."/>
            <person name="Bartels D."/>
            <person name="Buhrmester J."/>
            <person name="Choudhuri J.V."/>
            <person name="Ebensen T."/>
            <person name="Gaigalat L."/>
            <person name="Herrmann S."/>
            <person name="Khachane A.N."/>
            <person name="Larisch C."/>
            <person name="Link S."/>
            <person name="Linke B."/>
            <person name="Meyer F."/>
            <person name="Mormann S."/>
            <person name="Nakunst D."/>
            <person name="Rueckert C."/>
            <person name="Schneiker-Bekel S."/>
            <person name="Schulze K."/>
            <person name="Vorhoelter F.J."/>
            <person name="Yevsa T."/>
            <person name="Engle J.T."/>
            <person name="Goldman W.E."/>
            <person name="Puehler A."/>
            <person name="Goebel U.B."/>
            <person name="Goesmann A."/>
            <person name="Bloecker H."/>
            <person name="Kaiser O."/>
            <person name="Martinez-Arias R."/>
        </authorList>
    </citation>
    <scope>NUCLEOTIDE SEQUENCE [LARGE SCALE GENOMIC DNA]</scope>
    <source>
        <strain evidence="2">ATCC BAA-461 / DSM 12804 / CCUG 43448 / CIP 107267 / Se-1111R</strain>
    </source>
</reference>
<dbReference type="KEGG" id="bpt:Bpet2398"/>
<protein>
    <recommendedName>
        <fullName evidence="3">Biotin carboxylase</fullName>
    </recommendedName>
</protein>
<keyword evidence="2" id="KW-1185">Reference proteome</keyword>
<accession>A9IMR4</accession>
<proteinExistence type="predicted"/>
<dbReference type="eggNOG" id="ENOG502Z7TD">
    <property type="taxonomic scope" value="Bacteria"/>
</dbReference>
<sequence>MPTLSRSSPESPCPGQRPDLVAAYPRRLGASAHDTASHRALAGKLAGLLGCPCSVDYEPAPASDGPATPHIYYVPAMTLGSPAAARLGIHGEMDFYGGVVPHDFVASKAITHALLDGARAPAPAGWAAQMGARVRDAVLAGYTVFSAEDALLAGTLLLRNGPVRVKPVQATAGRGQVKVGDEAELRDALRAQNENETAQFGLVLEEHLEDIVTYSVGTVRLPGMAASYVGTQQLTRDNDGNPVYGGSDILFVRGGLDALAASHWPAALRHAIELARCYDAAVQDCYPGFFASRRNYDVAQGLGPAGDCRSGVLEQSWRAGGASMAEACALEAFCRDPGLTRVRARTTESYGGDDSRPPEATIVYDDDDPQVGRISKSAGIVQHGHA</sequence>
<evidence type="ECO:0000313" key="2">
    <source>
        <dbReference type="Proteomes" id="UP000001225"/>
    </source>
</evidence>
<dbReference type="Pfam" id="PF11379">
    <property type="entry name" value="DUF3182"/>
    <property type="match status" value="1"/>
</dbReference>
<dbReference type="EMBL" id="AM902716">
    <property type="protein sequence ID" value="CAP42741.1"/>
    <property type="molecule type" value="Genomic_DNA"/>
</dbReference>
<dbReference type="SUPFAM" id="SSF56059">
    <property type="entry name" value="Glutathione synthetase ATP-binding domain-like"/>
    <property type="match status" value="1"/>
</dbReference>
<evidence type="ECO:0000313" key="1">
    <source>
        <dbReference type="EMBL" id="CAP42741.1"/>
    </source>
</evidence>
<organism evidence="1 2">
    <name type="scientific">Bordetella petrii (strain ATCC BAA-461 / DSM 12804 / CCUG 43448 / CIP 107267 / Se-1111R)</name>
    <dbReference type="NCBI Taxonomy" id="340100"/>
    <lineage>
        <taxon>Bacteria</taxon>
        <taxon>Pseudomonadati</taxon>
        <taxon>Pseudomonadota</taxon>
        <taxon>Betaproteobacteria</taxon>
        <taxon>Burkholderiales</taxon>
        <taxon>Alcaligenaceae</taxon>
        <taxon>Bordetella</taxon>
    </lineage>
</organism>
<dbReference type="InterPro" id="IPR021519">
    <property type="entry name" value="DUF3182"/>
</dbReference>